<gene>
    <name evidence="2" type="ORF">HJ526_05960</name>
</gene>
<dbReference type="Pfam" id="PF13524">
    <property type="entry name" value="Glyco_trans_1_2"/>
    <property type="match status" value="1"/>
</dbReference>
<keyword evidence="3" id="KW-1185">Reference proteome</keyword>
<dbReference type="EMBL" id="JABCJD010000002">
    <property type="protein sequence ID" value="NVO26955.1"/>
    <property type="molecule type" value="Genomic_DNA"/>
</dbReference>
<comment type="caution">
    <text evidence="2">The sequence shown here is derived from an EMBL/GenBank/DDBJ whole genome shotgun (WGS) entry which is preliminary data.</text>
</comment>
<dbReference type="RefSeq" id="WP_176853363.1">
    <property type="nucleotide sequence ID" value="NZ_JABCJD010000002.1"/>
</dbReference>
<dbReference type="Proteomes" id="UP000523601">
    <property type="component" value="Unassembled WGS sequence"/>
</dbReference>
<evidence type="ECO:0000313" key="3">
    <source>
        <dbReference type="Proteomes" id="UP000523601"/>
    </source>
</evidence>
<reference evidence="2 3" key="1">
    <citation type="submission" date="2020-04" db="EMBL/GenBank/DDBJ databases">
        <title>Donghicola sp., a member of the Rhodobacteraceae family isolated from mangrove forest in Thailand.</title>
        <authorList>
            <person name="Charoenyingcharoen P."/>
            <person name="Yukphan P."/>
        </authorList>
    </citation>
    <scope>NUCLEOTIDE SEQUENCE [LARGE SCALE GENOMIC DNA]</scope>
    <source>
        <strain evidence="2 3">C2-DW-16</strain>
    </source>
</reference>
<feature type="domain" description="Spore protein YkvP/CgeB glycosyl transferase-like" evidence="1">
    <location>
        <begin position="228"/>
        <end position="323"/>
    </location>
</feature>
<proteinExistence type="predicted"/>
<sequence>MKILYVIRKREKRHWSKRLQRWMTGFTDGQDGFFEASLHYGCDVTRRTFRETSEMSIDTLRKFDAIVVNAKSGFPWQNAKEACGLLQTWSRPSALFIGQARPTEMAPDGVADGFDVIFKREPFADLGRYDLSNANRAKLVTTLLSNQLLNMSWRFKNRNTSFPLPKYGYQFEKTHDVYFSGKLGPNRFDNRVAAWEKVTAELGNLRLKGGLASNGQVDVPAHLKGELMEKPEYLKTLLTTKVNLALSGIGPFTHRHLELFYAGAFALSNNDIEPLWLRAPVVKGQDYAAFDTEDEMIDMIRYYIAHDAEREAIAKNGRACFERLYDVPAHSLELRDALQKVIR</sequence>
<accession>A0ABX2PBV9</accession>
<name>A0ABX2PBV9_9RHOB</name>
<protein>
    <submittedName>
        <fullName evidence="2">Glycosyltransferase family 1 protein</fullName>
    </submittedName>
</protein>
<dbReference type="InterPro" id="IPR055259">
    <property type="entry name" value="YkvP/CgeB_Glyco_trans-like"/>
</dbReference>
<evidence type="ECO:0000259" key="1">
    <source>
        <dbReference type="Pfam" id="PF13524"/>
    </source>
</evidence>
<organism evidence="2 3">
    <name type="scientific">Donghicola mangrovi</name>
    <dbReference type="NCBI Taxonomy" id="2729614"/>
    <lineage>
        <taxon>Bacteria</taxon>
        <taxon>Pseudomonadati</taxon>
        <taxon>Pseudomonadota</taxon>
        <taxon>Alphaproteobacteria</taxon>
        <taxon>Rhodobacterales</taxon>
        <taxon>Roseobacteraceae</taxon>
        <taxon>Donghicola</taxon>
    </lineage>
</organism>
<evidence type="ECO:0000313" key="2">
    <source>
        <dbReference type="EMBL" id="NVO26955.1"/>
    </source>
</evidence>